<evidence type="ECO:0000256" key="6">
    <source>
        <dbReference type="PROSITE-ProRule" id="PRU00169"/>
    </source>
</evidence>
<evidence type="ECO:0000313" key="9">
    <source>
        <dbReference type="Proteomes" id="UP001459204"/>
    </source>
</evidence>
<organism evidence="8 9">
    <name type="scientific">Pseudoxanthomonas putridarboris</name>
    <dbReference type="NCBI Taxonomy" id="752605"/>
    <lineage>
        <taxon>Bacteria</taxon>
        <taxon>Pseudomonadati</taxon>
        <taxon>Pseudomonadota</taxon>
        <taxon>Gammaproteobacteria</taxon>
        <taxon>Lysobacterales</taxon>
        <taxon>Lysobacteraceae</taxon>
        <taxon>Pseudoxanthomonas</taxon>
    </lineage>
</organism>
<gene>
    <name evidence="8" type="ORF">AAD027_10930</name>
</gene>
<dbReference type="InterPro" id="IPR001789">
    <property type="entry name" value="Sig_transdc_resp-reg_receiver"/>
</dbReference>
<feature type="modified residue" description="4-aspartylphosphate" evidence="6">
    <location>
        <position position="57"/>
    </location>
</feature>
<comment type="caution">
    <text evidence="8">The sequence shown here is derived from an EMBL/GenBank/DDBJ whole genome shotgun (WGS) entry which is preliminary data.</text>
</comment>
<evidence type="ECO:0000259" key="7">
    <source>
        <dbReference type="PROSITE" id="PS50110"/>
    </source>
</evidence>
<evidence type="ECO:0000256" key="5">
    <source>
        <dbReference type="ARBA" id="ARBA00023163"/>
    </source>
</evidence>
<dbReference type="Gene3D" id="1.20.120.160">
    <property type="entry name" value="HPT domain"/>
    <property type="match status" value="1"/>
</dbReference>
<evidence type="ECO:0000256" key="2">
    <source>
        <dbReference type="ARBA" id="ARBA00023012"/>
    </source>
</evidence>
<accession>A0ABU9J0Y6</accession>
<dbReference type="SUPFAM" id="SSF52172">
    <property type="entry name" value="CheY-like"/>
    <property type="match status" value="1"/>
</dbReference>
<evidence type="ECO:0000256" key="1">
    <source>
        <dbReference type="ARBA" id="ARBA00022553"/>
    </source>
</evidence>
<dbReference type="InterPro" id="IPR011006">
    <property type="entry name" value="CheY-like_superfamily"/>
</dbReference>
<keyword evidence="2" id="KW-0902">Two-component regulatory system</keyword>
<sequence>MSLPDGMTPRLLLVEDDPISREFLAAALSALPAAVETAADCAEATRLSTRFDLWLIDANLPDGDGIGLLHRLRTASPGTVALAHTADPSPLLRETLLRAGFADVLVKPLTADSLRRIVGAALGCGMDDTPPATASAATALPDWDEDTALKALGGQREHVLQLRSLFLAELPSARRACTSAFDTGDQTRLRDALHKLRASCGFVGAARLADAVARWQAAPTSALLRDEFNAAADALQPR</sequence>
<keyword evidence="1 6" id="KW-0597">Phosphoprotein</keyword>
<dbReference type="SUPFAM" id="SSF47226">
    <property type="entry name" value="Histidine-containing phosphotransfer domain, HPT domain"/>
    <property type="match status" value="1"/>
</dbReference>
<proteinExistence type="predicted"/>
<protein>
    <submittedName>
        <fullName evidence="8">Response regulator</fullName>
    </submittedName>
</protein>
<evidence type="ECO:0000256" key="3">
    <source>
        <dbReference type="ARBA" id="ARBA00023015"/>
    </source>
</evidence>
<dbReference type="RefSeq" id="WP_341726061.1">
    <property type="nucleotide sequence ID" value="NZ_JBBWWT010000004.1"/>
</dbReference>
<dbReference type="InterPro" id="IPR039420">
    <property type="entry name" value="WalR-like"/>
</dbReference>
<dbReference type="Pfam" id="PF00072">
    <property type="entry name" value="Response_reg"/>
    <property type="match status" value="1"/>
</dbReference>
<feature type="domain" description="Response regulatory" evidence="7">
    <location>
        <begin position="10"/>
        <end position="122"/>
    </location>
</feature>
<keyword evidence="4" id="KW-0238">DNA-binding</keyword>
<dbReference type="Gene3D" id="3.40.50.2300">
    <property type="match status" value="1"/>
</dbReference>
<keyword evidence="3" id="KW-0805">Transcription regulation</keyword>
<evidence type="ECO:0000256" key="4">
    <source>
        <dbReference type="ARBA" id="ARBA00023125"/>
    </source>
</evidence>
<keyword evidence="9" id="KW-1185">Reference proteome</keyword>
<dbReference type="CDD" id="cd00156">
    <property type="entry name" value="REC"/>
    <property type="match status" value="1"/>
</dbReference>
<dbReference type="InterPro" id="IPR008207">
    <property type="entry name" value="Sig_transdc_His_kin_Hpt_dom"/>
</dbReference>
<dbReference type="PANTHER" id="PTHR48111">
    <property type="entry name" value="REGULATOR OF RPOS"/>
    <property type="match status" value="1"/>
</dbReference>
<dbReference type="PROSITE" id="PS50110">
    <property type="entry name" value="RESPONSE_REGULATORY"/>
    <property type="match status" value="1"/>
</dbReference>
<reference evidence="8 9" key="1">
    <citation type="submission" date="2024-04" db="EMBL/GenBank/DDBJ databases">
        <title>Draft genome sequence of Pseudoxanthomonas putridarboris WD12.</title>
        <authorList>
            <person name="Oh J."/>
        </authorList>
    </citation>
    <scope>NUCLEOTIDE SEQUENCE [LARGE SCALE GENOMIC DNA]</scope>
    <source>
        <strain evidence="8 9">WD12</strain>
    </source>
</reference>
<dbReference type="EMBL" id="JBBWWT010000004">
    <property type="protein sequence ID" value="MEL1264878.1"/>
    <property type="molecule type" value="Genomic_DNA"/>
</dbReference>
<keyword evidence="5" id="KW-0804">Transcription</keyword>
<dbReference type="PANTHER" id="PTHR48111:SF1">
    <property type="entry name" value="TWO-COMPONENT RESPONSE REGULATOR ORR33"/>
    <property type="match status" value="1"/>
</dbReference>
<name>A0ABU9J0Y6_9GAMM</name>
<evidence type="ECO:0000313" key="8">
    <source>
        <dbReference type="EMBL" id="MEL1264878.1"/>
    </source>
</evidence>
<dbReference type="SMART" id="SM00448">
    <property type="entry name" value="REC"/>
    <property type="match status" value="1"/>
</dbReference>
<dbReference type="Pfam" id="PF01627">
    <property type="entry name" value="Hpt"/>
    <property type="match status" value="1"/>
</dbReference>
<dbReference type="InterPro" id="IPR036641">
    <property type="entry name" value="HPT_dom_sf"/>
</dbReference>
<dbReference type="Proteomes" id="UP001459204">
    <property type="component" value="Unassembled WGS sequence"/>
</dbReference>